<evidence type="ECO:0000256" key="12">
    <source>
        <dbReference type="ARBA" id="ARBA00058469"/>
    </source>
</evidence>
<evidence type="ECO:0000256" key="14">
    <source>
        <dbReference type="PIRSR" id="PIRSR001480-2"/>
    </source>
</evidence>
<reference evidence="18 19" key="2">
    <citation type="submission" date="2017-09" db="EMBL/GenBank/DDBJ databases">
        <title>The genome of whitefly Bemisia tabaci, a global crop pest, provides novel insights into virus transmission, host adaptation and insecticide resistance.</title>
        <authorList>
            <person name="Kaur N."/>
            <person name="Kliot A."/>
            <person name="Pinheiro P.V."/>
            <person name="Luan J."/>
            <person name="Zheng Y."/>
            <person name="Liu W."/>
            <person name="Sun H."/>
            <person name="Yang X."/>
            <person name="Xu Y."/>
            <person name="Luo Y."/>
            <person name="Kruse A."/>
            <person name="Fisher T.W."/>
            <person name="Nelson D.R."/>
            <person name="Elimelech M."/>
            <person name="MacCoss M."/>
            <person name="Johnson R."/>
            <person name="Cohen E."/>
            <person name="Hunter W.B."/>
            <person name="Brown J.K."/>
            <person name="Jander G."/>
            <person name="Cilia M."/>
            <person name="Douglas A.E."/>
            <person name="Ghanim M."/>
            <person name="Simmons A.M."/>
            <person name="Wintermantel W.M."/>
            <person name="Ling K.-S."/>
            <person name="Fei Z."/>
        </authorList>
    </citation>
    <scope>NUCLEOTIDE SEQUENCE [LARGE SCALE GENOMIC DNA]</scope>
    <source>
        <strain evidence="18 19">MEAM1</strain>
    </source>
</reference>
<evidence type="ECO:0000256" key="11">
    <source>
        <dbReference type="ARBA" id="ARBA00030762"/>
    </source>
</evidence>
<dbReference type="Pfam" id="PF21621">
    <property type="entry name" value="MPI_cupin_dom"/>
    <property type="match status" value="1"/>
</dbReference>
<comment type="function">
    <text evidence="12">Involved in the conversion of glucose to GDP-L-fucose, which can be converted to L-fucose, a capsular polysaccharide.</text>
</comment>
<dbReference type="EC" id="5.3.1.8" evidence="4"/>
<accession>A0A249DY39</accession>
<evidence type="ECO:0000259" key="16">
    <source>
        <dbReference type="Pfam" id="PF20512"/>
    </source>
</evidence>
<dbReference type="CDD" id="cd07011">
    <property type="entry name" value="cupin_PMI_type_I_N"/>
    <property type="match status" value="1"/>
</dbReference>
<comment type="similarity">
    <text evidence="3">Belongs to the mannose-6-phosphate isomerase type 1 family.</text>
</comment>
<sequence>MQKMINSVQNYAWGSRDALTRLYGIPNNQGLPMAELWMGAHPQNSSQLINDQKEKQALCDLIQQNPTAYLGSQAQKGDQLPFLFKVLCAAQPLSLQVHPDKQSAEKGFAKENAKGIPITAKERLYKDDNHKPELVYALTPFKAMNGFRTIEDLQRLFAPLVEAHPDIHLFVEKPSLKHLSTVFLRLLSMTDETKKRALAVLQSVAAGRSDEPWSTIQHIASFYPEDSGLFAPVFLNVITLKPGEAMFLEAQTPHAYIEGVALEVMANSDNVLRAGLTEKWIDVSELMANVRFVPKPASNLLTLPLQRENRQIFPVPVPDFAFSVYQLKSDGQLLTPNIISIIFCMEGNARLDQKGKKLELIPGESCFCSAGESSIRVYGEGKIAYVSHPPISI</sequence>
<dbReference type="PIRSF" id="PIRSF001480">
    <property type="entry name" value="Mannose-6-phosphate_isomerase"/>
    <property type="match status" value="1"/>
</dbReference>
<evidence type="ECO:0000256" key="9">
    <source>
        <dbReference type="ARBA" id="ARBA00023235"/>
    </source>
</evidence>
<dbReference type="EMBL" id="CP016303">
    <property type="protein sequence ID" value="ASX26448.1"/>
    <property type="molecule type" value="Genomic_DNA"/>
</dbReference>
<evidence type="ECO:0000256" key="4">
    <source>
        <dbReference type="ARBA" id="ARBA00011956"/>
    </source>
</evidence>
<gene>
    <name evidence="18" type="ORF">BA171_05095</name>
</gene>
<evidence type="ECO:0000256" key="5">
    <source>
        <dbReference type="ARBA" id="ARBA00018236"/>
    </source>
</evidence>
<dbReference type="NCBIfam" id="NF011710">
    <property type="entry name" value="PRK15131.1"/>
    <property type="match status" value="1"/>
</dbReference>
<comment type="subcellular location">
    <subcellularLocation>
        <location evidence="2">Cytoplasm</location>
    </subcellularLocation>
</comment>
<reference evidence="19" key="1">
    <citation type="submission" date="2016-06" db="EMBL/GenBank/DDBJ databases">
        <authorList>
            <person name="Chen W."/>
            <person name="Hasegawa D.K."/>
        </authorList>
    </citation>
    <scope>NUCLEOTIDE SEQUENCE [LARGE SCALE GENOMIC DNA]</scope>
    <source>
        <strain evidence="19">MEAM1</strain>
    </source>
</reference>
<dbReference type="GO" id="GO:0005975">
    <property type="term" value="P:carbohydrate metabolic process"/>
    <property type="evidence" value="ECO:0007669"/>
    <property type="project" value="InterPro"/>
</dbReference>
<feature type="domain" description="Phosphomannose isomerase type I helical insertion" evidence="16">
    <location>
        <begin position="163"/>
        <end position="235"/>
    </location>
</feature>
<dbReference type="SUPFAM" id="SSF51182">
    <property type="entry name" value="RmlC-like cupins"/>
    <property type="match status" value="1"/>
</dbReference>
<dbReference type="OrthoDB" id="9792649at2"/>
<keyword evidence="9 18" id="KW-0413">Isomerase</keyword>
<proteinExistence type="inferred from homology"/>
<evidence type="ECO:0000259" key="17">
    <source>
        <dbReference type="Pfam" id="PF21621"/>
    </source>
</evidence>
<dbReference type="PANTHER" id="PTHR10309">
    <property type="entry name" value="MANNOSE-6-PHOSPHATE ISOMERASE"/>
    <property type="match status" value="1"/>
</dbReference>
<dbReference type="InterPro" id="IPR011051">
    <property type="entry name" value="RmlC_Cupin_sf"/>
</dbReference>
<feature type="binding site" evidence="14">
    <location>
        <position position="254"/>
    </location>
    <ligand>
        <name>Zn(2+)</name>
        <dbReference type="ChEBI" id="CHEBI:29105"/>
    </ligand>
</feature>
<feature type="binding site" evidence="14">
    <location>
        <position position="96"/>
    </location>
    <ligand>
        <name>Zn(2+)</name>
        <dbReference type="ChEBI" id="CHEBI:29105"/>
    </ligand>
</feature>
<dbReference type="InterPro" id="IPR018050">
    <property type="entry name" value="Pmannose_isomerase-type1_CS"/>
</dbReference>
<dbReference type="InterPro" id="IPR046458">
    <property type="entry name" value="PMI_typeI_hel"/>
</dbReference>
<evidence type="ECO:0000313" key="18">
    <source>
        <dbReference type="EMBL" id="ASX26448.1"/>
    </source>
</evidence>
<dbReference type="Gene3D" id="1.10.441.10">
    <property type="entry name" value="Phosphomannose Isomerase, domain 2"/>
    <property type="match status" value="1"/>
</dbReference>
<dbReference type="InterPro" id="IPR016305">
    <property type="entry name" value="Mannose-6-P_Isomerase"/>
</dbReference>
<evidence type="ECO:0000313" key="19">
    <source>
        <dbReference type="Proteomes" id="UP000216438"/>
    </source>
</evidence>
<dbReference type="AlphaFoldDB" id="A0A249DY39"/>
<dbReference type="RefSeq" id="WP_016857945.1">
    <property type="nucleotide sequence ID" value="NZ_CP016303.1"/>
</dbReference>
<comment type="catalytic activity">
    <reaction evidence="1">
        <text>D-mannose 6-phosphate = D-fructose 6-phosphate</text>
        <dbReference type="Rhea" id="RHEA:12356"/>
        <dbReference type="ChEBI" id="CHEBI:58735"/>
        <dbReference type="ChEBI" id="CHEBI:61527"/>
        <dbReference type="EC" id="5.3.1.8"/>
    </reaction>
</comment>
<feature type="binding site" evidence="14">
    <location>
        <position position="133"/>
    </location>
    <ligand>
        <name>Zn(2+)</name>
        <dbReference type="ChEBI" id="CHEBI:29105"/>
    </ligand>
</feature>
<dbReference type="GO" id="GO:0008270">
    <property type="term" value="F:zinc ion binding"/>
    <property type="evidence" value="ECO:0007669"/>
    <property type="project" value="InterPro"/>
</dbReference>
<feature type="binding site" evidence="14">
    <location>
        <position position="98"/>
    </location>
    <ligand>
        <name>Zn(2+)</name>
        <dbReference type="ChEBI" id="CHEBI:29105"/>
    </ligand>
</feature>
<dbReference type="Pfam" id="PF20512">
    <property type="entry name" value="PMI_typeI_hel"/>
    <property type="match status" value="1"/>
</dbReference>
<keyword evidence="6" id="KW-0963">Cytoplasm</keyword>
<name>A0A249DY39_9ENTR</name>
<dbReference type="GO" id="GO:0009298">
    <property type="term" value="P:GDP-mannose biosynthetic process"/>
    <property type="evidence" value="ECO:0007669"/>
    <property type="project" value="InterPro"/>
</dbReference>
<dbReference type="InterPro" id="IPR046457">
    <property type="entry name" value="PMI_typeI_cat"/>
</dbReference>
<dbReference type="NCBIfam" id="TIGR00218">
    <property type="entry name" value="manA"/>
    <property type="match status" value="1"/>
</dbReference>
<dbReference type="GO" id="GO:0004476">
    <property type="term" value="F:mannose-6-phosphate isomerase activity"/>
    <property type="evidence" value="ECO:0007669"/>
    <property type="project" value="UniProtKB-EC"/>
</dbReference>
<dbReference type="InterPro" id="IPR049071">
    <property type="entry name" value="MPI_cupin_dom"/>
</dbReference>
<feature type="domain" description="Phosphomannose isomerase type I catalytic" evidence="15">
    <location>
        <begin position="1"/>
        <end position="149"/>
    </location>
</feature>
<dbReference type="Proteomes" id="UP000216438">
    <property type="component" value="Chromosome"/>
</dbReference>
<evidence type="ECO:0000256" key="13">
    <source>
        <dbReference type="PIRSR" id="PIRSR001480-1"/>
    </source>
</evidence>
<protein>
    <recommendedName>
        <fullName evidence="5">Mannose-6-phosphate isomerase</fullName>
        <ecNumber evidence="4">5.3.1.8</ecNumber>
    </recommendedName>
    <alternativeName>
        <fullName evidence="10">Phosphohexomutase</fullName>
    </alternativeName>
    <alternativeName>
        <fullName evidence="11">Phosphomannose isomerase</fullName>
    </alternativeName>
</protein>
<evidence type="ECO:0000256" key="7">
    <source>
        <dbReference type="ARBA" id="ARBA00022723"/>
    </source>
</evidence>
<dbReference type="InterPro" id="IPR014710">
    <property type="entry name" value="RmlC-like_jellyroll"/>
</dbReference>
<dbReference type="PROSITE" id="PS00965">
    <property type="entry name" value="PMI_I_1"/>
    <property type="match status" value="1"/>
</dbReference>
<dbReference type="PRINTS" id="PR00714">
    <property type="entry name" value="MAN6PISMRASE"/>
</dbReference>
<dbReference type="GO" id="GO:0005829">
    <property type="term" value="C:cytosol"/>
    <property type="evidence" value="ECO:0007669"/>
    <property type="project" value="TreeGrafter"/>
</dbReference>
<evidence type="ECO:0000256" key="10">
    <source>
        <dbReference type="ARBA" id="ARBA00029741"/>
    </source>
</evidence>
<dbReference type="PANTHER" id="PTHR10309:SF0">
    <property type="entry name" value="MANNOSE-6-PHOSPHATE ISOMERASE"/>
    <property type="match status" value="1"/>
</dbReference>
<feature type="active site" evidence="13">
    <location>
        <position position="273"/>
    </location>
</feature>
<feature type="domain" description="Mannose-6-phosphate isomerase cupin" evidence="17">
    <location>
        <begin position="311"/>
        <end position="386"/>
    </location>
</feature>
<dbReference type="Gene3D" id="2.60.120.10">
    <property type="entry name" value="Jelly Rolls"/>
    <property type="match status" value="2"/>
</dbReference>
<organism evidence="18 19">
    <name type="scientific">Candidatus Hamiltonella defensa</name>
    <name type="common">Bemisia tabaci</name>
    <dbReference type="NCBI Taxonomy" id="672795"/>
    <lineage>
        <taxon>Bacteria</taxon>
        <taxon>Pseudomonadati</taxon>
        <taxon>Pseudomonadota</taxon>
        <taxon>Gammaproteobacteria</taxon>
        <taxon>Enterobacterales</taxon>
        <taxon>Enterobacteriaceae</taxon>
        <taxon>aphid secondary symbionts</taxon>
        <taxon>Candidatus Williamhamiltonella</taxon>
    </lineage>
</organism>
<dbReference type="FunFam" id="2.60.120.10:FF:000030">
    <property type="entry name" value="Mannose-6-phosphate isomerase ManA"/>
    <property type="match status" value="1"/>
</dbReference>
<evidence type="ECO:0000256" key="1">
    <source>
        <dbReference type="ARBA" id="ARBA00000757"/>
    </source>
</evidence>
<evidence type="ECO:0000256" key="6">
    <source>
        <dbReference type="ARBA" id="ARBA00022490"/>
    </source>
</evidence>
<evidence type="ECO:0000256" key="8">
    <source>
        <dbReference type="ARBA" id="ARBA00022833"/>
    </source>
</evidence>
<dbReference type="InterPro" id="IPR001250">
    <property type="entry name" value="Man6P_Isoase-1"/>
</dbReference>
<evidence type="ECO:0000256" key="3">
    <source>
        <dbReference type="ARBA" id="ARBA00010772"/>
    </source>
</evidence>
<evidence type="ECO:0000256" key="2">
    <source>
        <dbReference type="ARBA" id="ARBA00004496"/>
    </source>
</evidence>
<comment type="cofactor">
    <cofactor evidence="14">
        <name>Zn(2+)</name>
        <dbReference type="ChEBI" id="CHEBI:29105"/>
    </cofactor>
    <text evidence="14">Binds 1 zinc ion per subunit.</text>
</comment>
<keyword evidence="8 14" id="KW-0862">Zinc</keyword>
<dbReference type="Pfam" id="PF20511">
    <property type="entry name" value="PMI_typeI_cat"/>
    <property type="match status" value="1"/>
</dbReference>
<evidence type="ECO:0000259" key="15">
    <source>
        <dbReference type="Pfam" id="PF20511"/>
    </source>
</evidence>
<keyword evidence="7 14" id="KW-0479">Metal-binding</keyword>